<dbReference type="EMBL" id="JACGWJ010000015">
    <property type="protein sequence ID" value="KAL0367136.1"/>
    <property type="molecule type" value="Genomic_DNA"/>
</dbReference>
<dbReference type="Gene3D" id="3.60.10.10">
    <property type="entry name" value="Endonuclease/exonuclease/phosphatase"/>
    <property type="match status" value="1"/>
</dbReference>
<reference evidence="1" key="1">
    <citation type="submission" date="2020-06" db="EMBL/GenBank/DDBJ databases">
        <authorList>
            <person name="Li T."/>
            <person name="Hu X."/>
            <person name="Zhang T."/>
            <person name="Song X."/>
            <person name="Zhang H."/>
            <person name="Dai N."/>
            <person name="Sheng W."/>
            <person name="Hou X."/>
            <person name="Wei L."/>
        </authorList>
    </citation>
    <scope>NUCLEOTIDE SEQUENCE</scope>
    <source>
        <strain evidence="1">G02</strain>
        <tissue evidence="1">Leaf</tissue>
    </source>
</reference>
<dbReference type="PANTHER" id="PTHR33710:SF71">
    <property type="entry name" value="ENDONUCLEASE_EXONUCLEASE_PHOSPHATASE DOMAIN-CONTAINING PROTEIN"/>
    <property type="match status" value="1"/>
</dbReference>
<reference evidence="1" key="2">
    <citation type="journal article" date="2024" name="Plant">
        <title>Genomic evolution and insights into agronomic trait innovations of Sesamum species.</title>
        <authorList>
            <person name="Miao H."/>
            <person name="Wang L."/>
            <person name="Qu L."/>
            <person name="Liu H."/>
            <person name="Sun Y."/>
            <person name="Le M."/>
            <person name="Wang Q."/>
            <person name="Wei S."/>
            <person name="Zheng Y."/>
            <person name="Lin W."/>
            <person name="Duan Y."/>
            <person name="Cao H."/>
            <person name="Xiong S."/>
            <person name="Wang X."/>
            <person name="Wei L."/>
            <person name="Li C."/>
            <person name="Ma Q."/>
            <person name="Ju M."/>
            <person name="Zhao R."/>
            <person name="Li G."/>
            <person name="Mu C."/>
            <person name="Tian Q."/>
            <person name="Mei H."/>
            <person name="Zhang T."/>
            <person name="Gao T."/>
            <person name="Zhang H."/>
        </authorList>
    </citation>
    <scope>NUCLEOTIDE SEQUENCE</scope>
    <source>
        <strain evidence="1">G02</strain>
    </source>
</reference>
<gene>
    <name evidence="1" type="ORF">Sradi_3603700</name>
</gene>
<dbReference type="InterPro" id="IPR036691">
    <property type="entry name" value="Endo/exonu/phosph_ase_sf"/>
</dbReference>
<proteinExistence type="predicted"/>
<organism evidence="1">
    <name type="scientific">Sesamum radiatum</name>
    <name type="common">Black benniseed</name>
    <dbReference type="NCBI Taxonomy" id="300843"/>
    <lineage>
        <taxon>Eukaryota</taxon>
        <taxon>Viridiplantae</taxon>
        <taxon>Streptophyta</taxon>
        <taxon>Embryophyta</taxon>
        <taxon>Tracheophyta</taxon>
        <taxon>Spermatophyta</taxon>
        <taxon>Magnoliopsida</taxon>
        <taxon>eudicotyledons</taxon>
        <taxon>Gunneridae</taxon>
        <taxon>Pentapetalae</taxon>
        <taxon>asterids</taxon>
        <taxon>lamiids</taxon>
        <taxon>Lamiales</taxon>
        <taxon>Pedaliaceae</taxon>
        <taxon>Sesamum</taxon>
    </lineage>
</organism>
<dbReference type="AlphaFoldDB" id="A0AAW2QHI5"/>
<protein>
    <submittedName>
        <fullName evidence="1">Uncharacterized protein</fullName>
    </submittedName>
</protein>
<name>A0AAW2QHI5_SESRA</name>
<dbReference type="PANTHER" id="PTHR33710">
    <property type="entry name" value="BNAC02G09200D PROTEIN"/>
    <property type="match status" value="1"/>
</dbReference>
<sequence>MDGWRFTGVYEHPEASKRGETWRLVQHLSTLSTRLWLCAGDFNKILSPYVKTGAPRPRCQIEDFKACIADCRLMDLGFSDLKFTWCNHREAPNTVRVRLDRACATLGWQVRFPNSRVSAEAARGSNHTPLIINLDVELN</sequence>
<dbReference type="SUPFAM" id="SSF56219">
    <property type="entry name" value="DNase I-like"/>
    <property type="match status" value="1"/>
</dbReference>
<accession>A0AAW2QHI5</accession>
<comment type="caution">
    <text evidence="1">The sequence shown here is derived from an EMBL/GenBank/DDBJ whole genome shotgun (WGS) entry which is preliminary data.</text>
</comment>
<evidence type="ECO:0000313" key="1">
    <source>
        <dbReference type="EMBL" id="KAL0367136.1"/>
    </source>
</evidence>